<gene>
    <name evidence="1" type="ORF">AVEN_138350_1</name>
</gene>
<name>A0A4Y1ZSJ4_ARAVE</name>
<evidence type="ECO:0000313" key="2">
    <source>
        <dbReference type="Proteomes" id="UP000499080"/>
    </source>
</evidence>
<keyword evidence="2" id="KW-1185">Reference proteome</keyword>
<dbReference type="AlphaFoldDB" id="A0A4Y1ZSJ4"/>
<reference evidence="1 2" key="1">
    <citation type="journal article" date="2019" name="Sci. Rep.">
        <title>Orb-weaving spider Araneus ventricosus genome elucidates the spidroin gene catalogue.</title>
        <authorList>
            <person name="Kono N."/>
            <person name="Nakamura H."/>
            <person name="Ohtoshi R."/>
            <person name="Moran D.A.P."/>
            <person name="Shinohara A."/>
            <person name="Yoshida Y."/>
            <person name="Fujiwara M."/>
            <person name="Mori M."/>
            <person name="Tomita M."/>
            <person name="Arakawa K."/>
        </authorList>
    </citation>
    <scope>NUCLEOTIDE SEQUENCE [LARGE SCALE GENOMIC DNA]</scope>
</reference>
<protein>
    <submittedName>
        <fullName evidence="1">Uncharacterized protein</fullName>
    </submittedName>
</protein>
<evidence type="ECO:0000313" key="1">
    <source>
        <dbReference type="EMBL" id="GBL65937.1"/>
    </source>
</evidence>
<organism evidence="1 2">
    <name type="scientific">Araneus ventricosus</name>
    <name type="common">Orbweaver spider</name>
    <name type="synonym">Epeira ventricosa</name>
    <dbReference type="NCBI Taxonomy" id="182803"/>
    <lineage>
        <taxon>Eukaryota</taxon>
        <taxon>Metazoa</taxon>
        <taxon>Ecdysozoa</taxon>
        <taxon>Arthropoda</taxon>
        <taxon>Chelicerata</taxon>
        <taxon>Arachnida</taxon>
        <taxon>Araneae</taxon>
        <taxon>Araneomorphae</taxon>
        <taxon>Entelegynae</taxon>
        <taxon>Araneoidea</taxon>
        <taxon>Araneidae</taxon>
        <taxon>Araneus</taxon>
    </lineage>
</organism>
<comment type="caution">
    <text evidence="1">The sequence shown here is derived from an EMBL/GenBank/DDBJ whole genome shotgun (WGS) entry which is preliminary data.</text>
</comment>
<sequence>MRYFGMDLVILNCGQMIRTTPELASLSPFYCTRPVRKCSTNDIRFNVHKVHIIDSSLNAMVPNQWYTKVILVMAENKSILEFLAVKFDVELRLFLKME</sequence>
<dbReference type="EMBL" id="BGPR01077499">
    <property type="protein sequence ID" value="GBL65937.1"/>
    <property type="molecule type" value="Genomic_DNA"/>
</dbReference>
<dbReference type="Proteomes" id="UP000499080">
    <property type="component" value="Unassembled WGS sequence"/>
</dbReference>
<proteinExistence type="predicted"/>
<accession>A0A4Y1ZSJ4</accession>